<organism evidence="1 2">
    <name type="scientific">Phaeosphaeria nodorum (strain SN15 / ATCC MYA-4574 / FGSC 10173)</name>
    <name type="common">Glume blotch fungus</name>
    <name type="synonym">Parastagonospora nodorum</name>
    <dbReference type="NCBI Taxonomy" id="321614"/>
    <lineage>
        <taxon>Eukaryota</taxon>
        <taxon>Fungi</taxon>
        <taxon>Dikarya</taxon>
        <taxon>Ascomycota</taxon>
        <taxon>Pezizomycotina</taxon>
        <taxon>Dothideomycetes</taxon>
        <taxon>Pleosporomycetidae</taxon>
        <taxon>Pleosporales</taxon>
        <taxon>Pleosporineae</taxon>
        <taxon>Phaeosphaeriaceae</taxon>
        <taxon>Parastagonospora</taxon>
    </lineage>
</organism>
<protein>
    <submittedName>
        <fullName evidence="1">Uncharacterized protein</fullName>
    </submittedName>
</protein>
<evidence type="ECO:0000313" key="2">
    <source>
        <dbReference type="Proteomes" id="UP000001055"/>
    </source>
</evidence>
<dbReference type="KEGG" id="pno:SNOG_10162"/>
<dbReference type="AlphaFoldDB" id="Q0UDK2"/>
<dbReference type="InParanoid" id="Q0UDK2"/>
<evidence type="ECO:0000313" key="1">
    <source>
        <dbReference type="EMBL" id="EAT82497.1"/>
    </source>
</evidence>
<proteinExistence type="predicted"/>
<dbReference type="Proteomes" id="UP000001055">
    <property type="component" value="Unassembled WGS sequence"/>
</dbReference>
<dbReference type="HOGENOM" id="CLU_2097679_0_0_1"/>
<dbReference type="RefSeq" id="XP_001800444.1">
    <property type="nucleotide sequence ID" value="XM_001800392.1"/>
</dbReference>
<name>Q0UDK2_PHANO</name>
<gene>
    <name evidence="1" type="ORF">SNOG_10162</name>
</gene>
<sequence length="116" mass="12948">MCSSLKSTKFGLVPLFKALKSSLLQSNQKDSRKARYLGMVSNTADVACAALVAPTYHITIKASEDKSLYAKIYAIDDDQTPLSVRPHRSVGTAVNDFMHKHFTWNTEPDRGYNLRP</sequence>
<dbReference type="GeneID" id="5977350"/>
<accession>Q0UDK2</accession>
<reference evidence="2" key="1">
    <citation type="journal article" date="2007" name="Plant Cell">
        <title>Dothideomycete-plant interactions illuminated by genome sequencing and EST analysis of the wheat pathogen Stagonospora nodorum.</title>
        <authorList>
            <person name="Hane J.K."/>
            <person name="Lowe R.G."/>
            <person name="Solomon P.S."/>
            <person name="Tan K.C."/>
            <person name="Schoch C.L."/>
            <person name="Spatafora J.W."/>
            <person name="Crous P.W."/>
            <person name="Kodira C."/>
            <person name="Birren B.W."/>
            <person name="Galagan J.E."/>
            <person name="Torriani S.F."/>
            <person name="McDonald B.A."/>
            <person name="Oliver R.P."/>
        </authorList>
    </citation>
    <scope>NUCLEOTIDE SEQUENCE [LARGE SCALE GENOMIC DNA]</scope>
    <source>
        <strain evidence="2">SN15 / ATCC MYA-4574 / FGSC 10173</strain>
    </source>
</reference>
<dbReference type="EMBL" id="CH445340">
    <property type="protein sequence ID" value="EAT82497.1"/>
    <property type="molecule type" value="Genomic_DNA"/>
</dbReference>